<organism evidence="4 5">
    <name type="scientific">Cephalotus follicularis</name>
    <name type="common">Albany pitcher plant</name>
    <dbReference type="NCBI Taxonomy" id="3775"/>
    <lineage>
        <taxon>Eukaryota</taxon>
        <taxon>Viridiplantae</taxon>
        <taxon>Streptophyta</taxon>
        <taxon>Embryophyta</taxon>
        <taxon>Tracheophyta</taxon>
        <taxon>Spermatophyta</taxon>
        <taxon>Magnoliopsida</taxon>
        <taxon>eudicotyledons</taxon>
        <taxon>Gunneridae</taxon>
        <taxon>Pentapetalae</taxon>
        <taxon>rosids</taxon>
        <taxon>fabids</taxon>
        <taxon>Oxalidales</taxon>
        <taxon>Cephalotaceae</taxon>
        <taxon>Cephalotus</taxon>
    </lineage>
</organism>
<keyword evidence="3" id="KW-0472">Membrane</keyword>
<dbReference type="STRING" id="3775.A0A1Q3CWM9"/>
<proteinExistence type="inferred from homology"/>
<gene>
    <name evidence="4" type="ORF">CFOL_v3_28098</name>
</gene>
<feature type="transmembrane region" description="Helical" evidence="3">
    <location>
        <begin position="87"/>
        <end position="106"/>
    </location>
</feature>
<keyword evidence="3" id="KW-1133">Transmembrane helix</keyword>
<reference evidence="5" key="1">
    <citation type="submission" date="2016-04" db="EMBL/GenBank/DDBJ databases">
        <title>Cephalotus genome sequencing.</title>
        <authorList>
            <person name="Fukushima K."/>
            <person name="Hasebe M."/>
            <person name="Fang X."/>
        </authorList>
    </citation>
    <scope>NUCLEOTIDE SEQUENCE [LARGE SCALE GENOMIC DNA]</scope>
    <source>
        <strain evidence="5">cv. St1</strain>
    </source>
</reference>
<dbReference type="GO" id="GO:0016197">
    <property type="term" value="P:endosomal transport"/>
    <property type="evidence" value="ECO:0007669"/>
    <property type="project" value="TreeGrafter"/>
</dbReference>
<name>A0A1Q3CWM9_CEPFO</name>
<dbReference type="AlphaFoldDB" id="A0A1Q3CWM9"/>
<dbReference type="Pfam" id="PF06320">
    <property type="entry name" value="GCN5L1"/>
    <property type="match status" value="1"/>
</dbReference>
<dbReference type="Proteomes" id="UP000187406">
    <property type="component" value="Unassembled WGS sequence"/>
</dbReference>
<comment type="caution">
    <text evidence="4">The sequence shown here is derived from an EMBL/GenBank/DDBJ whole genome shotgun (WGS) entry which is preliminary data.</text>
</comment>
<evidence type="ECO:0000313" key="4">
    <source>
        <dbReference type="EMBL" id="GAV84656.1"/>
    </source>
</evidence>
<dbReference type="EMBL" id="BDDD01003289">
    <property type="protein sequence ID" value="GAV84656.1"/>
    <property type="molecule type" value="Genomic_DNA"/>
</dbReference>
<evidence type="ECO:0000256" key="2">
    <source>
        <dbReference type="ARBA" id="ARBA00019577"/>
    </source>
</evidence>
<dbReference type="PANTHER" id="PTHR13073">
    <property type="entry name" value="BLOC-1 COMPLEX SUBUNIT 1"/>
    <property type="match status" value="1"/>
</dbReference>
<protein>
    <recommendedName>
        <fullName evidence="2">Biogenesis of lysosome-related organelles complex 1 subunit 1</fullName>
    </recommendedName>
</protein>
<evidence type="ECO:0000313" key="5">
    <source>
        <dbReference type="Proteomes" id="UP000187406"/>
    </source>
</evidence>
<dbReference type="OrthoDB" id="20018at2759"/>
<comment type="similarity">
    <text evidence="1">Belongs to the BLOC1S1 family.</text>
</comment>
<sequence length="119" mass="13599">QSSLLQISGHLSLSLSLSHSAYTIFVTEQAKKDTIRKAACMSDLLVDAVNGGVEECFINEKRIELEIRALAATVTQFIKQTDHAQMVFMYIFFCIFFNLYTFYRHLLCGFSLELYLTIL</sequence>
<accession>A0A1Q3CWM9</accession>
<evidence type="ECO:0000256" key="1">
    <source>
        <dbReference type="ARBA" id="ARBA00007133"/>
    </source>
</evidence>
<dbReference type="GO" id="GO:0031083">
    <property type="term" value="C:BLOC-1 complex"/>
    <property type="evidence" value="ECO:0007669"/>
    <property type="project" value="InterPro"/>
</dbReference>
<keyword evidence="5" id="KW-1185">Reference proteome</keyword>
<dbReference type="InParanoid" id="A0A1Q3CWM9"/>
<feature type="non-terminal residue" evidence="4">
    <location>
        <position position="1"/>
    </location>
</feature>
<keyword evidence="3" id="KW-0812">Transmembrane</keyword>
<dbReference type="PANTHER" id="PTHR13073:SF0">
    <property type="entry name" value="BIOGENESIS OF LYSOSOME-RELATED ORGANELLES COMPLEX 1 SUBUNIT 1"/>
    <property type="match status" value="1"/>
</dbReference>
<evidence type="ECO:0000256" key="3">
    <source>
        <dbReference type="SAM" id="Phobius"/>
    </source>
</evidence>
<dbReference type="InterPro" id="IPR009395">
    <property type="entry name" value="BLOC1S1"/>
</dbReference>